<keyword evidence="3" id="KW-1185">Reference proteome</keyword>
<name>A0A5N0EJU9_9NOCA</name>
<comment type="caution">
    <text evidence="2">The sequence shown here is derived from an EMBL/GenBank/DDBJ whole genome shotgun (WGS) entry which is preliminary data.</text>
</comment>
<dbReference type="Proteomes" id="UP000323876">
    <property type="component" value="Unassembled WGS sequence"/>
</dbReference>
<gene>
    <name evidence="2" type="ORF">F3087_10265</name>
</gene>
<feature type="region of interest" description="Disordered" evidence="1">
    <location>
        <begin position="1"/>
        <end position="32"/>
    </location>
</feature>
<evidence type="ECO:0000313" key="2">
    <source>
        <dbReference type="EMBL" id="KAA8889668.1"/>
    </source>
</evidence>
<dbReference type="OrthoDB" id="4412570at2"/>
<proteinExistence type="predicted"/>
<accession>A0A5N0EJU9</accession>
<evidence type="ECO:0000313" key="3">
    <source>
        <dbReference type="Proteomes" id="UP000323876"/>
    </source>
</evidence>
<reference evidence="2 3" key="1">
    <citation type="submission" date="2019-09" db="EMBL/GenBank/DDBJ databases">
        <authorList>
            <person name="Wang X."/>
        </authorList>
    </citation>
    <scope>NUCLEOTIDE SEQUENCE [LARGE SCALE GENOMIC DNA]</scope>
    <source>
        <strain evidence="2 3">CICC 11023</strain>
    </source>
</reference>
<dbReference type="Pfam" id="PF10783">
    <property type="entry name" value="DUF2599"/>
    <property type="match status" value="1"/>
</dbReference>
<protein>
    <submittedName>
        <fullName evidence="2">DUF2599 domain-containing protein</fullName>
    </submittedName>
</protein>
<dbReference type="InterPro" id="IPR019719">
    <property type="entry name" value="DUF2599"/>
</dbReference>
<evidence type="ECO:0000256" key="1">
    <source>
        <dbReference type="SAM" id="MobiDB-lite"/>
    </source>
</evidence>
<dbReference type="AlphaFoldDB" id="A0A5N0EJU9"/>
<sequence>MACGANDSAAVSPVTTTVSATPPPTSAKPAATPTVDPYAGLPLIDHTDWTEAIDGTRLLVYPTVAGRRTTTPGTDERAWQEVLGRAPDANTPGMRDQFICHWVWARLVEPDKPSWNLEPWRPAVGYQATVDARCNPGGPER</sequence>
<feature type="compositionally biased region" description="Low complexity" evidence="1">
    <location>
        <begin position="8"/>
        <end position="20"/>
    </location>
</feature>
<dbReference type="EMBL" id="VXLC01000003">
    <property type="protein sequence ID" value="KAA8889668.1"/>
    <property type="molecule type" value="Genomic_DNA"/>
</dbReference>
<organism evidence="2 3">
    <name type="scientific">Nocardia colli</name>
    <dbReference type="NCBI Taxonomy" id="2545717"/>
    <lineage>
        <taxon>Bacteria</taxon>
        <taxon>Bacillati</taxon>
        <taxon>Actinomycetota</taxon>
        <taxon>Actinomycetes</taxon>
        <taxon>Mycobacteriales</taxon>
        <taxon>Nocardiaceae</taxon>
        <taxon>Nocardia</taxon>
    </lineage>
</organism>